<evidence type="ECO:0000313" key="3">
    <source>
        <dbReference type="Proteomes" id="UP000054270"/>
    </source>
</evidence>
<keyword evidence="1" id="KW-1133">Transmembrane helix</keyword>
<keyword evidence="1" id="KW-0472">Membrane</keyword>
<evidence type="ECO:0000256" key="1">
    <source>
        <dbReference type="SAM" id="Phobius"/>
    </source>
</evidence>
<feature type="transmembrane region" description="Helical" evidence="1">
    <location>
        <begin position="153"/>
        <end position="171"/>
    </location>
</feature>
<gene>
    <name evidence="2" type="ORF">HYPSUDRAFT_189757</name>
</gene>
<evidence type="ECO:0000313" key="2">
    <source>
        <dbReference type="EMBL" id="KJA19548.1"/>
    </source>
</evidence>
<dbReference type="Proteomes" id="UP000054270">
    <property type="component" value="Unassembled WGS sequence"/>
</dbReference>
<keyword evidence="3" id="KW-1185">Reference proteome</keyword>
<organism evidence="2 3">
    <name type="scientific">Hypholoma sublateritium (strain FD-334 SS-4)</name>
    <dbReference type="NCBI Taxonomy" id="945553"/>
    <lineage>
        <taxon>Eukaryota</taxon>
        <taxon>Fungi</taxon>
        <taxon>Dikarya</taxon>
        <taxon>Basidiomycota</taxon>
        <taxon>Agaricomycotina</taxon>
        <taxon>Agaricomycetes</taxon>
        <taxon>Agaricomycetidae</taxon>
        <taxon>Agaricales</taxon>
        <taxon>Agaricineae</taxon>
        <taxon>Strophariaceae</taxon>
        <taxon>Hypholoma</taxon>
    </lineage>
</organism>
<dbReference type="EMBL" id="KN817576">
    <property type="protein sequence ID" value="KJA19548.1"/>
    <property type="molecule type" value="Genomic_DNA"/>
</dbReference>
<dbReference type="AlphaFoldDB" id="A0A0D2M8A5"/>
<dbReference type="OrthoDB" id="3038990at2759"/>
<feature type="transmembrane region" description="Helical" evidence="1">
    <location>
        <begin position="126"/>
        <end position="147"/>
    </location>
</feature>
<accession>A0A0D2M8A5</accession>
<reference evidence="3" key="1">
    <citation type="submission" date="2014-04" db="EMBL/GenBank/DDBJ databases">
        <title>Evolutionary Origins and Diversification of the Mycorrhizal Mutualists.</title>
        <authorList>
            <consortium name="DOE Joint Genome Institute"/>
            <consortium name="Mycorrhizal Genomics Consortium"/>
            <person name="Kohler A."/>
            <person name="Kuo A."/>
            <person name="Nagy L.G."/>
            <person name="Floudas D."/>
            <person name="Copeland A."/>
            <person name="Barry K.W."/>
            <person name="Cichocki N."/>
            <person name="Veneault-Fourrey C."/>
            <person name="LaButti K."/>
            <person name="Lindquist E.A."/>
            <person name="Lipzen A."/>
            <person name="Lundell T."/>
            <person name="Morin E."/>
            <person name="Murat C."/>
            <person name="Riley R."/>
            <person name="Ohm R."/>
            <person name="Sun H."/>
            <person name="Tunlid A."/>
            <person name="Henrissat B."/>
            <person name="Grigoriev I.V."/>
            <person name="Hibbett D.S."/>
            <person name="Martin F."/>
        </authorList>
    </citation>
    <scope>NUCLEOTIDE SEQUENCE [LARGE SCALE GENOMIC DNA]</scope>
    <source>
        <strain evidence="3">FD-334 SS-4</strain>
    </source>
</reference>
<name>A0A0D2M8A5_HYPSF</name>
<protein>
    <submittedName>
        <fullName evidence="2">Uncharacterized protein</fullName>
    </submittedName>
</protein>
<proteinExistence type="predicted"/>
<feature type="transmembrane region" description="Helical" evidence="1">
    <location>
        <begin position="27"/>
        <end position="45"/>
    </location>
</feature>
<dbReference type="STRING" id="945553.A0A0D2M8A5"/>
<sequence length="239" mass="27100">MMAYSCTALLFFLRLRAIYNRNRVLVATFFVFWLTFPALSIYFTLIDFRERFNQYCIFSDTGYSSAVFGMQAAELVYDTLVFVTISWRLWQIAYVNPSGAQESLKIWPCGKYLPAFTKSLYLDGQVYYLTTLVSGIVVCVLIFTHGIPPFLKLSWLSPNVVVVNIMACRVYRRTRMGVMRESEISTSAIERAGIPISHPIMFNSVNPATSGAIVPITIPSIVFRPLLLGAGTRLRPDLR</sequence>
<keyword evidence="1" id="KW-0812">Transmembrane</keyword>